<dbReference type="InterPro" id="IPR050621">
    <property type="entry name" value="Tudor_domain_containing"/>
</dbReference>
<reference evidence="2" key="2">
    <citation type="submission" date="2015-06" db="UniProtKB">
        <authorList>
            <consortium name="EnsemblMetazoa"/>
        </authorList>
    </citation>
    <scope>IDENTIFICATION</scope>
</reference>
<dbReference type="FunFam" id="2.30.30.140:FF:000018">
    <property type="entry name" value="Serine/threonine-protein kinase 31"/>
    <property type="match status" value="1"/>
</dbReference>
<dbReference type="PANTHER" id="PTHR22948:SF29">
    <property type="entry name" value="FI02030P-RELATED"/>
    <property type="match status" value="1"/>
</dbReference>
<dbReference type="GO" id="GO:0005737">
    <property type="term" value="C:cytoplasm"/>
    <property type="evidence" value="ECO:0007669"/>
    <property type="project" value="UniProtKB-ARBA"/>
</dbReference>
<organism evidence="2 3">
    <name type="scientific">Tetranychus urticae</name>
    <name type="common">Two-spotted spider mite</name>
    <dbReference type="NCBI Taxonomy" id="32264"/>
    <lineage>
        <taxon>Eukaryota</taxon>
        <taxon>Metazoa</taxon>
        <taxon>Ecdysozoa</taxon>
        <taxon>Arthropoda</taxon>
        <taxon>Chelicerata</taxon>
        <taxon>Arachnida</taxon>
        <taxon>Acari</taxon>
        <taxon>Acariformes</taxon>
        <taxon>Trombidiformes</taxon>
        <taxon>Prostigmata</taxon>
        <taxon>Eleutherengona</taxon>
        <taxon>Raphignathae</taxon>
        <taxon>Tetranychoidea</taxon>
        <taxon>Tetranychidae</taxon>
        <taxon>Tetranychus</taxon>
    </lineage>
</organism>
<evidence type="ECO:0000313" key="2">
    <source>
        <dbReference type="EnsemblMetazoa" id="tetur27g02180.1"/>
    </source>
</evidence>
<name>T1KYW8_TETUR</name>
<dbReference type="Proteomes" id="UP000015104">
    <property type="component" value="Unassembled WGS sequence"/>
</dbReference>
<evidence type="ECO:0000313" key="3">
    <source>
        <dbReference type="Proteomes" id="UP000015104"/>
    </source>
</evidence>
<dbReference type="OrthoDB" id="6514238at2759"/>
<sequence>MVKPPQNRTLLKIKLLNSLKNNMECLDTKIQNSSNQLAMVSKFFQLVFNEMKQTNLNDFFADQPTVQDNLVHFNELITSFLNDFSTLTEKNEKLAEYLEKAKQEATGFKLDGKLKNISLSDLAIDENNYEPVFPKIPLKSGIPVQIAYINSPSEFYVHPYSGVPEFVLKVQAAQQELIDKDIRSLPKLAPGMFVAARYSEDFYWYRAKIIDTGRHITGGKVKVFYFDFGNTEIVEPSRIMPLAASISEEKVQAVACYFVHYKPNGGWRQEAIDVFKQKVKEEGTIKCYFNEDAPRIDEVGTYPFYPVELFKQDGSSILEDIVKSK</sequence>
<dbReference type="SUPFAM" id="SSF63748">
    <property type="entry name" value="Tudor/PWWP/MBT"/>
    <property type="match status" value="1"/>
</dbReference>
<dbReference type="AlphaFoldDB" id="T1KYW8"/>
<dbReference type="InterPro" id="IPR002999">
    <property type="entry name" value="Tudor"/>
</dbReference>
<feature type="domain" description="Tudor" evidence="1">
    <location>
        <begin position="187"/>
        <end position="249"/>
    </location>
</feature>
<dbReference type="Gene3D" id="2.30.30.140">
    <property type="match status" value="1"/>
</dbReference>
<dbReference type="SMART" id="SM00333">
    <property type="entry name" value="TUDOR"/>
    <property type="match status" value="1"/>
</dbReference>
<dbReference type="EMBL" id="CAEY01000719">
    <property type="status" value="NOT_ANNOTATED_CDS"/>
    <property type="molecule type" value="Genomic_DNA"/>
</dbReference>
<dbReference type="Gene3D" id="2.40.50.90">
    <property type="match status" value="1"/>
</dbReference>
<dbReference type="PANTHER" id="PTHR22948">
    <property type="entry name" value="TUDOR DOMAIN CONTAINING PROTEIN"/>
    <property type="match status" value="1"/>
</dbReference>
<dbReference type="PROSITE" id="PS50304">
    <property type="entry name" value="TUDOR"/>
    <property type="match status" value="1"/>
</dbReference>
<keyword evidence="3" id="KW-1185">Reference proteome</keyword>
<dbReference type="OMA" id="ENIMPMA"/>
<reference evidence="3" key="1">
    <citation type="submission" date="2011-08" db="EMBL/GenBank/DDBJ databases">
        <authorList>
            <person name="Rombauts S."/>
        </authorList>
    </citation>
    <scope>NUCLEOTIDE SEQUENCE</scope>
    <source>
        <strain evidence="3">London</strain>
    </source>
</reference>
<protein>
    <recommendedName>
        <fullName evidence="1">Tudor domain-containing protein</fullName>
    </recommendedName>
</protein>
<accession>T1KYW8</accession>
<dbReference type="InterPro" id="IPR035437">
    <property type="entry name" value="SNase_OB-fold_sf"/>
</dbReference>
<dbReference type="STRING" id="32264.T1KYW8"/>
<evidence type="ECO:0000259" key="1">
    <source>
        <dbReference type="PROSITE" id="PS50304"/>
    </source>
</evidence>
<dbReference type="HOGENOM" id="CLU_866950_0_0_1"/>
<proteinExistence type="predicted"/>
<dbReference type="EnsemblMetazoa" id="tetur27g02180.1">
    <property type="protein sequence ID" value="tetur27g02180.1"/>
    <property type="gene ID" value="tetur27g02180"/>
</dbReference>
<dbReference type="eggNOG" id="KOG2039">
    <property type="taxonomic scope" value="Eukaryota"/>
</dbReference>
<gene>
    <name evidence="2" type="primary">107368571</name>
</gene>
<dbReference type="Pfam" id="PF00567">
    <property type="entry name" value="TUDOR"/>
    <property type="match status" value="1"/>
</dbReference>